<protein>
    <submittedName>
        <fullName evidence="7">DNA-binding transcriptional LysR family regulator</fullName>
    </submittedName>
</protein>
<dbReference type="SUPFAM" id="SSF53850">
    <property type="entry name" value="Periplasmic binding protein-like II"/>
    <property type="match status" value="1"/>
</dbReference>
<keyword evidence="9" id="KW-1185">Reference proteome</keyword>
<keyword evidence="3 7" id="KW-0238">DNA-binding</keyword>
<evidence type="ECO:0000259" key="6">
    <source>
        <dbReference type="Pfam" id="PF03466"/>
    </source>
</evidence>
<sequence>MNRNAPRRGASKGSPLRSIKRPQSAGKKAGAASKKQAAAKATPKPERVELPTLQLGFVRGVAPSKWAERWARAVREQPLELVPVDLHEVENARTEFDVLLERVAPGAIPAGSEAAARTRHAMHLYNETIALVVPADHELAKLGEIDLEDLSLLTLLAHPDHFAEWPEPQEWKDPSWTPRNAKATLELVATGLGGALMAQPLARHLSNKRVHAVIPVTHNGETLLPGTEIWASWRIERDGPDVQHLVGVLRGRTARSSR</sequence>
<evidence type="ECO:0000256" key="1">
    <source>
        <dbReference type="ARBA" id="ARBA00009437"/>
    </source>
</evidence>
<gene>
    <name evidence="7" type="ORF">J2S64_003393</name>
    <name evidence="8" type="ORF">J2S64_003395</name>
</gene>
<dbReference type="RefSeq" id="WP_264271887.1">
    <property type="nucleotide sequence ID" value="NZ_BAAAWO010000001.1"/>
</dbReference>
<feature type="compositionally biased region" description="Low complexity" evidence="5">
    <location>
        <begin position="23"/>
        <end position="41"/>
    </location>
</feature>
<evidence type="ECO:0000313" key="9">
    <source>
        <dbReference type="Proteomes" id="UP001183817"/>
    </source>
</evidence>
<evidence type="ECO:0000256" key="4">
    <source>
        <dbReference type="ARBA" id="ARBA00023163"/>
    </source>
</evidence>
<evidence type="ECO:0000256" key="5">
    <source>
        <dbReference type="SAM" id="MobiDB-lite"/>
    </source>
</evidence>
<keyword evidence="2" id="KW-0805">Transcription regulation</keyword>
<comment type="similarity">
    <text evidence="1">Belongs to the LysR transcriptional regulatory family.</text>
</comment>
<dbReference type="Gene3D" id="3.40.190.10">
    <property type="entry name" value="Periplasmic binding protein-like II"/>
    <property type="match status" value="2"/>
</dbReference>
<dbReference type="EMBL" id="JAVDYI010000001">
    <property type="protein sequence ID" value="MDR7359704.1"/>
    <property type="molecule type" value="Genomic_DNA"/>
</dbReference>
<reference evidence="7 9" key="1">
    <citation type="submission" date="2023-07" db="EMBL/GenBank/DDBJ databases">
        <title>Sequencing the genomes of 1000 actinobacteria strains.</title>
        <authorList>
            <person name="Klenk H.-P."/>
        </authorList>
    </citation>
    <scope>NUCLEOTIDE SEQUENCE [LARGE SCALE GENOMIC DNA]</scope>
    <source>
        <strain evidence="7 9">DSM 20167</strain>
    </source>
</reference>
<accession>A0ABU2BM31</accession>
<dbReference type="InterPro" id="IPR005119">
    <property type="entry name" value="LysR_subst-bd"/>
</dbReference>
<dbReference type="EMBL" id="JAVDYI010000001">
    <property type="protein sequence ID" value="MDR7359702.1"/>
    <property type="molecule type" value="Genomic_DNA"/>
</dbReference>
<feature type="compositionally biased region" description="Basic residues" evidence="5">
    <location>
        <begin position="1"/>
        <end position="10"/>
    </location>
</feature>
<comment type="caution">
    <text evidence="7">The sequence shown here is derived from an EMBL/GenBank/DDBJ whole genome shotgun (WGS) entry which is preliminary data.</text>
</comment>
<dbReference type="GO" id="GO:0003677">
    <property type="term" value="F:DNA binding"/>
    <property type="evidence" value="ECO:0007669"/>
    <property type="project" value="UniProtKB-KW"/>
</dbReference>
<organism evidence="7 9">
    <name type="scientific">Paeniglutamicibacter sulfureus</name>
    <dbReference type="NCBI Taxonomy" id="43666"/>
    <lineage>
        <taxon>Bacteria</taxon>
        <taxon>Bacillati</taxon>
        <taxon>Actinomycetota</taxon>
        <taxon>Actinomycetes</taxon>
        <taxon>Micrococcales</taxon>
        <taxon>Micrococcaceae</taxon>
        <taxon>Paeniglutamicibacter</taxon>
    </lineage>
</organism>
<dbReference type="PANTHER" id="PTHR30346">
    <property type="entry name" value="TRANSCRIPTIONAL DUAL REGULATOR HCAR-RELATED"/>
    <property type="match status" value="1"/>
</dbReference>
<dbReference type="Pfam" id="PF03466">
    <property type="entry name" value="LysR_substrate"/>
    <property type="match status" value="1"/>
</dbReference>
<dbReference type="PANTHER" id="PTHR30346:SF0">
    <property type="entry name" value="HCA OPERON TRANSCRIPTIONAL ACTIVATOR HCAR"/>
    <property type="match status" value="1"/>
</dbReference>
<feature type="domain" description="LysR substrate-binding" evidence="6">
    <location>
        <begin position="52"/>
        <end position="252"/>
    </location>
</feature>
<proteinExistence type="inferred from homology"/>
<feature type="region of interest" description="Disordered" evidence="5">
    <location>
        <begin position="1"/>
        <end position="45"/>
    </location>
</feature>
<name>A0ABU2BM31_9MICC</name>
<keyword evidence="4" id="KW-0804">Transcription</keyword>
<evidence type="ECO:0000256" key="3">
    <source>
        <dbReference type="ARBA" id="ARBA00023125"/>
    </source>
</evidence>
<evidence type="ECO:0000313" key="8">
    <source>
        <dbReference type="EMBL" id="MDR7359704.1"/>
    </source>
</evidence>
<dbReference type="Proteomes" id="UP001183817">
    <property type="component" value="Unassembled WGS sequence"/>
</dbReference>
<evidence type="ECO:0000313" key="7">
    <source>
        <dbReference type="EMBL" id="MDR7359702.1"/>
    </source>
</evidence>
<evidence type="ECO:0000256" key="2">
    <source>
        <dbReference type="ARBA" id="ARBA00023015"/>
    </source>
</evidence>